<dbReference type="Pfam" id="PF02481">
    <property type="entry name" value="DNA_processg_A"/>
    <property type="match status" value="1"/>
</dbReference>
<feature type="domain" description="Smf/DprA SLOG" evidence="1">
    <location>
        <begin position="49"/>
        <end position="185"/>
    </location>
</feature>
<gene>
    <name evidence="2" type="ORF">FE773_07470</name>
</gene>
<organism evidence="2 3">
    <name type="scientific">Caminibacter mediatlanticus TB-2</name>
    <dbReference type="NCBI Taxonomy" id="391592"/>
    <lineage>
        <taxon>Bacteria</taxon>
        <taxon>Pseudomonadati</taxon>
        <taxon>Campylobacterota</taxon>
        <taxon>Epsilonproteobacteria</taxon>
        <taxon>Nautiliales</taxon>
        <taxon>Nautiliaceae</taxon>
        <taxon>Caminibacter</taxon>
    </lineage>
</organism>
<evidence type="ECO:0000313" key="2">
    <source>
        <dbReference type="EMBL" id="QCT95034.1"/>
    </source>
</evidence>
<dbReference type="InterPro" id="IPR057666">
    <property type="entry name" value="DrpA_SLOG"/>
</dbReference>
<evidence type="ECO:0000259" key="1">
    <source>
        <dbReference type="Pfam" id="PF02481"/>
    </source>
</evidence>
<name>A0ABX5VD50_9BACT</name>
<evidence type="ECO:0000313" key="3">
    <source>
        <dbReference type="Proteomes" id="UP000306825"/>
    </source>
</evidence>
<protein>
    <recommendedName>
        <fullName evidence="1">Smf/DprA SLOG domain-containing protein</fullName>
    </recommendedName>
</protein>
<sequence>MEFCKLKEFKNQLKDNIIIGATGHIDIEKALNINPKKEDLSEYDENLLDNMYKKLDELLNGLKNITFISGMARGWDEIIALFAIKNNYNLILAIPNSVKWHKNRIYKKRVQAIFYDRILEYKKAKIYEINKIYNDKFYYYSYFARNQFIVDNSDIILTFYGYKSGGTLDCIKRAKKLNKCIFNFYEIIRRKDEK</sequence>
<reference evidence="2 3" key="1">
    <citation type="submission" date="2019-05" db="EMBL/GenBank/DDBJ databases">
        <title>A comparative analysis of the Nautiliaceae.</title>
        <authorList>
            <person name="Grosche A."/>
            <person name="Smedile F."/>
            <person name="Vetriani C."/>
        </authorList>
    </citation>
    <scope>NUCLEOTIDE SEQUENCE [LARGE SCALE GENOMIC DNA]</scope>
    <source>
        <strain evidence="2 3">TB-2</strain>
    </source>
</reference>
<dbReference type="SUPFAM" id="SSF102405">
    <property type="entry name" value="MCP/YpsA-like"/>
    <property type="match status" value="1"/>
</dbReference>
<dbReference type="Gene3D" id="3.40.50.450">
    <property type="match status" value="1"/>
</dbReference>
<dbReference type="EMBL" id="CP040463">
    <property type="protein sequence ID" value="QCT95034.1"/>
    <property type="molecule type" value="Genomic_DNA"/>
</dbReference>
<dbReference type="RefSeq" id="WP_138323689.1">
    <property type="nucleotide sequence ID" value="NZ_CP040463.1"/>
</dbReference>
<dbReference type="Proteomes" id="UP000306825">
    <property type="component" value="Chromosome"/>
</dbReference>
<accession>A0ABX5VD50</accession>
<proteinExistence type="predicted"/>
<keyword evidence="3" id="KW-1185">Reference proteome</keyword>